<gene>
    <name evidence="3" type="ORF">ACFOJ9_32975</name>
</gene>
<dbReference type="EMBL" id="JBHRVD010000001">
    <property type="protein sequence ID" value="MFC3326535.1"/>
    <property type="molecule type" value="Genomic_DNA"/>
</dbReference>
<evidence type="ECO:0000313" key="4">
    <source>
        <dbReference type="Proteomes" id="UP001595648"/>
    </source>
</evidence>
<dbReference type="InterPro" id="IPR012334">
    <property type="entry name" value="Pectin_lyas_fold"/>
</dbReference>
<evidence type="ECO:0000256" key="1">
    <source>
        <dbReference type="SAM" id="MobiDB-lite"/>
    </source>
</evidence>
<feature type="domain" description="Inverse autotransporter beta-domain" evidence="2">
    <location>
        <begin position="69"/>
        <end position="173"/>
    </location>
</feature>
<protein>
    <submittedName>
        <fullName evidence="3">Beta strand repeat-containing protein</fullName>
    </submittedName>
</protein>
<reference evidence="4" key="1">
    <citation type="journal article" date="2019" name="Int. J. Syst. Evol. Microbiol.">
        <title>The Global Catalogue of Microorganisms (GCM) 10K type strain sequencing project: providing services to taxonomists for standard genome sequencing and annotation.</title>
        <authorList>
            <consortium name="The Broad Institute Genomics Platform"/>
            <consortium name="The Broad Institute Genome Sequencing Center for Infectious Disease"/>
            <person name="Wu L."/>
            <person name="Ma J."/>
        </authorList>
    </citation>
    <scope>NUCLEOTIDE SEQUENCE [LARGE SCALE GENOMIC DNA]</scope>
    <source>
        <strain evidence="4">ICMP 19515</strain>
    </source>
</reference>
<dbReference type="Gene3D" id="2.160.20.10">
    <property type="entry name" value="Single-stranded right-handed beta-helix, Pectin lyase-like"/>
    <property type="match status" value="2"/>
</dbReference>
<sequence length="4545" mass="438892">MGTTETSRQVGEMAARGEDFRVRAGYRRSRIARHLWKTTALTTLALGLSSIAAHGDPNGLWQPQIRAIIGADNNGGTAALEGFIPLKQTAESVLFLDVRTKHDFKDSFGQDVGLGIRRIVNPDLMIGGYAYLNVENHNSNQFTAATLGAEAITSHFDAHVNVYLPIKGDHTDHSTSSTLSMVSNQLMEQISVLDHRDYAAWGIEGEIGAQVPINLPDKHSLRLDIGGYHFEDPHGDDNSVTGAKAGFEYTIGDVFGSGTELVFAGEVRNDNRDDTQFAGSVRLNIPFNPGHGSDSADGADTGPEPVYPVSEGLRKRVNERVRGDIGVRIQSQTLTGGTTTRVAINAATNAAFGKFYYADGGLAGAGTLADPTTLDDAVTKAGSGGFVVALGGNGNLTSGGVTLANGQTVIGGGESVTAKLFGGGTSTFNLGGSDGTIQGTNVANPVITLGNGNTLNGITITGGGDGIFGNNVTGTKLTKVTVDGAGGNGAEFTGNSTNVTASDFTAKNNGLDGLHIEDNGTYNFTGTTLLQGNLDDGLDVTGQGTYTFATINALDNADRGITVQGTPPGSGTFTTTGGTISGNGGIAVFIDPITAHVVLDSITQTGGTSGVVLENVSGSFTVNGATTISNTTGPAIAISNSPAAIRFGDVNITNPGADGMSFAGVNAAVVAGNIVISGLGVGTGLDFSGAKTNFTAQSLNITGTGAAGSIGIDLTSPSAGGATIVITNGGAIANVDTGVRFGIAGSLANSANAEFTFGGGSIAGITASLDARGLNQTLGHYAFGSTTFTGAQLFDVQNVIFVGASATGSGTGSSLLDLASIATADANTDANAIFVLVNRGTAIDDTDGFSLTAGQTLASFGNGRTFSLGGVPVNVTGDNVEHDAAISDGGGAATLTSSAGADTVTLANNSSLLDFNVSNANPGGGTGIHGNNVSGVTISGVNVSGASLDGLLFKGASNVVANNVTSTGNASDGLHIEGDGTYAFNGTTTLSNNGGNGLYIDGDGTYAFQTLNASDNSGFGVNVLSTTGTFSTTDGTISGNGAGGVSLLGANIDVTLTSLTQDGGLFGAMFAGVSGNFAVSGATTVSNTFFGGLAIVDSTADFTFGAVDISDITAPGGIGIYVQNSGGAVTFGGPVTLTHIDSEGILATGNAGTLTFSGPVSMTDPGDGIWLEDNTGAVSFGGAVTIDQPFGSGIDVVGSNGVISFGDIDITGLCNCSTALDLSGSTSTFTAATLDVSGSSGSSSIGIDLSGTNGGSVTIGSGVITGVDTGVQMGTNGLAGTTANTAFSFGAAGGASISGVTASLDMRGLSPGSGTYAFNDTVLNGPQLFDIANVIYVGSVDTGTGDGSSVANLINAAAADDLTTDANTTFVLVKTAAVQTTYTDADGFTLADGQSLVSFANGGTVTLGGPPANVTGSHVVTGATQNDPTGFGGATLNNVNASTIDLANGNLIKNLSVSNGIGVAIGGIGTNGLTVGGVTIAGTATGLVLDGVTGTATVDNLTIQAPGQTGIVLVNSAATVNFTGNTKIAGSSVNAVLANNFDGIATFDDLDITGGGTGIAVLGGSSGTFTFEAASSIANTGNTAVSINGSTPNFTYKGTIDQTSAASAVSINAMTGGSAAFAGLITANTGAANAIDLAGNTGGTINFTGGLDLTTDGGYGFSAIDGGTLTVTGSGNTVATGAGIDEKGILIGGTGMTIGAAGVSFASVTVDGSGGIVSSGIVIQNTTGGNVTFGAVDINRVNGDAIRLTNVSNAVTFNGTTKIDTVVANGPGFVVQGSSANVTVNNLVTTLVSGADVSLSNNSGTIGIGGTITNSGIGDGVVVFGGSAAITVSANIASSAGTPGTAVKVDGISGGSVAFSGNVTSTGTGNLFDIGSTLVPVGGAFSFTGPTLSATGGGGAVVAGLAGTATLNVTAPLSITNATATGLSVANVANTASATFGAVTVSGATGNGIDITNNAGAVTFGTTSVTMGSTVGPAGINFALTNADVTFGTTNVTLGAGANQTGIDFSGSSTTADFGLTTITGLGDLTSRGIDLSSTTGNKVITFLQGSKIDNVGVGVELSSGGTTATSANANFTFGDGDSTDGLESFISAAPGGFTVNTVGLDPALGNYDFDDVFFTGSANLATAAGSVTLVSQSGGFIAAGTTGNLSTGVNTISLAAADALTGAQNFAFVGTINLGATAFTLDSGQTIAGFGNGSVVSTGTIQPANVQGNLGATGGNITGDEAVVSGTANLMQLLGDNAVRNTAFDFSGATGSAFLIDQSAVGFSNAGGITIEGVTISNVAAGQTAIKVAGLTTNLSVINNNINVAGTLLDVNGGGTGTISVSRGFLPNAGPAGTLTGGGINIANRTGGSVTFTDEVTIGGTGVSLTNNTGSTVTFADVDITTNGPTAFSASGGGTVNVTTGTINATNAQAVALDSIAANINFASTSATFSSGNGVDLQNLSGTVALGTGTLTNTGAGTSFNVGSATAASGGNAVISYGGTIASNGTGAAVSIQELTGGSVTLSGNLTDANAAAGGNIVIAGNDSATITFSGSTKQISSGATDSVNIGWPGGVVSGVPNPNPNSAINFTNGGLDLTTTTGGMGFVAFGGFGPGTLAVTGSGNKINSGGDGLLVVGTNVGAGGITFDSISAVSTVNAAGVFLSGLNLVGDVNIGGLKDTGYTGALLAGMIGAGVVNFTGTTDLDVSYRGFDISGPEVGTINIANVAGSTLTIDGGSVGIATNGLESGTINVGGNGGLASIGATTSTTGSAITLNGGDDLVNATLNYNGSIKVDTGSVLQAGGGGDWTELNMSGSVVSTTAAAAPGTAAFTFSGNANGVYNISSTIDHTGTGIGVLFDGSSEGTATFSGTSKTFNTSGGTNGAIVKAPSIGLGEGTGTLAFTNGGLVITTSSGAGFTASTSGAGTVSVSGAGNTITTTNGTALNLTDAATGPDGVNFSSVNASFSGTSNGINLQNISGALNLGTGTLTNNGVGVAFNVGSGTDLSGGNAIISYAGNIVSNGGFGAAVSIRELTGGSVTLSGNLTDTNAAGGGQIIVANINNGTAATVTFSGATKQIQSGTTSGVNLVDNPNGTIDFSNGGLAINTSNIGFLAVAGGTVSVAGTTNTITSTGGALSFNAITIGSGINFNSVSTSGGVTTGIALANLGLPGGAINLGTVDLQGINSRGVAVTGTLGVGLNFNSLSIGLTSTTAVAFDLNGAQINAAITANDFDVINSIGAGTSIGVDLRGATGGQVVRLGDTVVGGASSSISGVNTGVFLDSATNLAFTYGDGETATDQNSTIGAIVGIDASSAPVAGTYNFQDVYFQSAPGLGFGVGKIYFVGASPTGDGTGRDQSNLATLSTAEAASALSDVLVLVNDGGVITAAGSNGNDTLALATGEQVRGFSNGNINLAMTVPSTIQLANNSIAIIDQTPDGAATLTTSAGSNAITLGASGNFIDGFILDGSPAGAARGIKDNGSGASGTIISHMTIQNFATAGVEITPSTSTGIDNVTFAGNASDVIVNALNTTISNVSSTGATGIAFDIRNATGTTTLANLNVTTASTGTGIVFGGASGPQGTIIGTNVDVTGGAGGGIKVIGGDAAIGFDAASFVGVPGTSTGTAVTITGRSGGSFGFAGSVVANGAASGISVSGATAANTVSFTGAVGLGTVSTLTGTAVSINNNATASTVSFSNLGIVTNGTTGFSASNGGTVNVTTGTVNSTGAQAIALNGIGAGVNFTSTTSTGGTNNVGLANVTGTVSLGSGALSGATGVAFLVGGGTANISYAGSVTKATAGNIVDISGVTGGTVALSGALSATGGVDNGIDVHSNTGGTFNFSGATKTLTTGANSAVSLINNTNAAINFTGGGLVINTTSGTGFNATGGGTLTVTGGGNTISTTSGVAVNMDTVAVAAGGVTFASTDKNAFGGTNAVILDTVTGTGTIDLGTGALRGGGVTGINGAVIRIGDGLGTAGSGGTAGFTYAGTITTGSGEGVDIRDRAVGAGNITLSGTITHNAGGDAGLFLDGNRAGTITFSGASKSIASGSANGVNLTDNTGATINFTNGGLAITTTSGVGFNATGGGTVSVQGSGNTIASIAGGTALNVANTTIGGSGLTFQSISTNGAVNGILLNNTGAGGGLTVTGVGATAGSGGTITASTGDGVSLTSTQNVSLTNMNITNSQGNGILGNGVNGLMLNRDTVSGNGNSSSGFGEGNIYLFELTGDATHLTTFNNLTVSNSYVHNVFIQNTGGTLADLVVTNSSFTNNGASTVAGDEFQIHLATGGLAGTPTATVHATNNTFSGNLTTPTTYTATGFAGSVDDGTLNVHLGDGTAGGLNTFNTNNSGITLTGNGSSTLNFDVNDNIVTNNRAVGIAINHFGTATVTGFLRNTTIGTQGVAGSGAQIGNGLDIHDEATSGTMTLSVTNNIVQSVGGGGLGFEGIDVQSGNGGQNSASTLNVTLTGNTIRDIVDDRGLFINNFNTAGNSVINVLLSGNTFTNANASGANTTVRVGGAPGGSDHVNVTQADAASLAAANGLTVSNSPGTTMRVDTNVFFNHAAPALPPPTP</sequence>
<name>A0ABV7MXA8_9HYPH</name>
<dbReference type="InterPro" id="IPR038177">
    <property type="entry name" value="IAT_beta_sf"/>
</dbReference>
<organism evidence="3 4">
    <name type="scientific">Mesorhizobium cantuariense</name>
    <dbReference type="NCBI Taxonomy" id="1300275"/>
    <lineage>
        <taxon>Bacteria</taxon>
        <taxon>Pseudomonadati</taxon>
        <taxon>Pseudomonadota</taxon>
        <taxon>Alphaproteobacteria</taxon>
        <taxon>Hyphomicrobiales</taxon>
        <taxon>Phyllobacteriaceae</taxon>
        <taxon>Mesorhizobium</taxon>
    </lineage>
</organism>
<accession>A0ABV7MXA8</accession>
<proteinExistence type="predicted"/>
<dbReference type="RefSeq" id="WP_378985446.1">
    <property type="nucleotide sequence ID" value="NZ_JBHRVD010000001.1"/>
</dbReference>
<dbReference type="Proteomes" id="UP001595648">
    <property type="component" value="Unassembled WGS sequence"/>
</dbReference>
<dbReference type="InterPro" id="IPR006626">
    <property type="entry name" value="PbH1"/>
</dbReference>
<comment type="caution">
    <text evidence="3">The sequence shown here is derived from an EMBL/GenBank/DDBJ whole genome shotgun (WGS) entry which is preliminary data.</text>
</comment>
<dbReference type="Pfam" id="PF11924">
    <property type="entry name" value="IAT_beta"/>
    <property type="match status" value="1"/>
</dbReference>
<dbReference type="SMART" id="SM00710">
    <property type="entry name" value="PbH1"/>
    <property type="match status" value="32"/>
</dbReference>
<evidence type="ECO:0000259" key="2">
    <source>
        <dbReference type="Pfam" id="PF11924"/>
    </source>
</evidence>
<dbReference type="SUPFAM" id="SSF51126">
    <property type="entry name" value="Pectin lyase-like"/>
    <property type="match status" value="2"/>
</dbReference>
<dbReference type="InterPro" id="IPR024519">
    <property type="entry name" value="IAT_beta"/>
</dbReference>
<dbReference type="Gene3D" id="2.40.160.160">
    <property type="entry name" value="Inverse autotransporter, beta-domain"/>
    <property type="match status" value="1"/>
</dbReference>
<evidence type="ECO:0000313" key="3">
    <source>
        <dbReference type="EMBL" id="MFC3326535.1"/>
    </source>
</evidence>
<dbReference type="InterPro" id="IPR011050">
    <property type="entry name" value="Pectin_lyase_fold/virulence"/>
</dbReference>
<feature type="region of interest" description="Disordered" evidence="1">
    <location>
        <begin position="286"/>
        <end position="309"/>
    </location>
</feature>
<keyword evidence="4" id="KW-1185">Reference proteome</keyword>